<evidence type="ECO:0000313" key="2">
    <source>
        <dbReference type="EMBL" id="ORZ01150.1"/>
    </source>
</evidence>
<organism evidence="2 3">
    <name type="scientific">Syncephalastrum racemosum</name>
    <name type="common">Filamentous fungus</name>
    <dbReference type="NCBI Taxonomy" id="13706"/>
    <lineage>
        <taxon>Eukaryota</taxon>
        <taxon>Fungi</taxon>
        <taxon>Fungi incertae sedis</taxon>
        <taxon>Mucoromycota</taxon>
        <taxon>Mucoromycotina</taxon>
        <taxon>Mucoromycetes</taxon>
        <taxon>Mucorales</taxon>
        <taxon>Syncephalastraceae</taxon>
        <taxon>Syncephalastrum</taxon>
    </lineage>
</organism>
<name>A0A1X2HP39_SYNRA</name>
<reference evidence="2 3" key="1">
    <citation type="submission" date="2016-07" db="EMBL/GenBank/DDBJ databases">
        <title>Pervasive Adenine N6-methylation of Active Genes in Fungi.</title>
        <authorList>
            <consortium name="DOE Joint Genome Institute"/>
            <person name="Mondo S.J."/>
            <person name="Dannebaum R.O."/>
            <person name="Kuo R.C."/>
            <person name="Labutti K."/>
            <person name="Haridas S."/>
            <person name="Kuo A."/>
            <person name="Salamov A."/>
            <person name="Ahrendt S.R."/>
            <person name="Lipzen A."/>
            <person name="Sullivan W."/>
            <person name="Andreopoulos W.B."/>
            <person name="Clum A."/>
            <person name="Lindquist E."/>
            <person name="Daum C."/>
            <person name="Ramamoorthy G.K."/>
            <person name="Gryganskyi A."/>
            <person name="Culley D."/>
            <person name="Magnuson J.K."/>
            <person name="James T.Y."/>
            <person name="O'Malley M.A."/>
            <person name="Stajich J.E."/>
            <person name="Spatafora J.W."/>
            <person name="Visel A."/>
            <person name="Grigoriev I.V."/>
        </authorList>
    </citation>
    <scope>NUCLEOTIDE SEQUENCE [LARGE SCALE GENOMIC DNA]</scope>
    <source>
        <strain evidence="2 3">NRRL 2496</strain>
    </source>
</reference>
<evidence type="ECO:0000313" key="3">
    <source>
        <dbReference type="Proteomes" id="UP000242180"/>
    </source>
</evidence>
<protein>
    <submittedName>
        <fullName evidence="2">Uncharacterized protein</fullName>
    </submittedName>
</protein>
<evidence type="ECO:0000256" key="1">
    <source>
        <dbReference type="SAM" id="Phobius"/>
    </source>
</evidence>
<proteinExistence type="predicted"/>
<keyword evidence="1" id="KW-0812">Transmembrane</keyword>
<feature type="transmembrane region" description="Helical" evidence="1">
    <location>
        <begin position="18"/>
        <end position="41"/>
    </location>
</feature>
<dbReference type="Proteomes" id="UP000242180">
    <property type="component" value="Unassembled WGS sequence"/>
</dbReference>
<keyword evidence="1" id="KW-0472">Membrane</keyword>
<sequence>MCRETGTGFSYAHVHLNAFIPLSLSSLLSWLIGLLTFLAGLDPYLTHTHRLRGTDWVNLPLTCGRTSRDFHIFAQLCPSFPLF</sequence>
<keyword evidence="1" id="KW-1133">Transmembrane helix</keyword>
<accession>A0A1X2HP39</accession>
<dbReference type="EMBL" id="MCGN01000002">
    <property type="protein sequence ID" value="ORZ01150.1"/>
    <property type="molecule type" value="Genomic_DNA"/>
</dbReference>
<comment type="caution">
    <text evidence="2">The sequence shown here is derived from an EMBL/GenBank/DDBJ whole genome shotgun (WGS) entry which is preliminary data.</text>
</comment>
<gene>
    <name evidence="2" type="ORF">BCR43DRAFT_169039</name>
</gene>
<keyword evidence="3" id="KW-1185">Reference proteome</keyword>
<dbReference type="InParanoid" id="A0A1X2HP39"/>
<dbReference type="AlphaFoldDB" id="A0A1X2HP39"/>